<dbReference type="InterPro" id="IPR005573">
    <property type="entry name" value="Anti-sigma_E_RseA_C"/>
</dbReference>
<protein>
    <recommendedName>
        <fullName evidence="7">Anti-sigma-E factor RseA</fullName>
    </recommendedName>
    <alternativeName>
        <fullName evidence="7">Regulator of SigE</fullName>
    </alternativeName>
    <alternativeName>
        <fullName evidence="7">Sigma-E anti-sigma factor RseA</fullName>
    </alternativeName>
    <alternativeName>
        <fullName evidence="7">Sigma-E factor negative regulatory protein</fullName>
    </alternativeName>
</protein>
<evidence type="ECO:0000313" key="12">
    <source>
        <dbReference type="Proteomes" id="UP000032568"/>
    </source>
</evidence>
<dbReference type="Gene3D" id="1.10.10.880">
    <property type="entry name" value="Anti sigma-E protein RseA, N-terminal domain"/>
    <property type="match status" value="1"/>
</dbReference>
<comment type="subunit">
    <text evidence="7">Interacts 1:1 with ECF RNA polymerase sigma-E (RpoE); this inhibits the interaction of sigma-E with the RNA polymerase catalytic core and leads to a decreased expression of sigma-E-regulated genes. Interacts with RseB.</text>
</comment>
<dbReference type="InterPro" id="IPR026279">
    <property type="entry name" value="RseA"/>
</dbReference>
<dbReference type="Pfam" id="PF03872">
    <property type="entry name" value="RseA_N"/>
    <property type="match status" value="1"/>
</dbReference>
<dbReference type="GO" id="GO:0016989">
    <property type="term" value="F:sigma factor antagonist activity"/>
    <property type="evidence" value="ECO:0007669"/>
    <property type="project" value="InterPro"/>
</dbReference>
<evidence type="ECO:0000313" key="11">
    <source>
        <dbReference type="EMBL" id="WDE00030.1"/>
    </source>
</evidence>
<dbReference type="Pfam" id="PF03873">
    <property type="entry name" value="RseA_C"/>
    <property type="match status" value="1"/>
</dbReference>
<keyword evidence="3 7" id="KW-1003">Cell membrane</keyword>
<keyword evidence="7" id="KW-0997">Cell inner membrane</keyword>
<evidence type="ECO:0000256" key="5">
    <source>
        <dbReference type="ARBA" id="ARBA00022989"/>
    </source>
</evidence>
<proteinExistence type="inferred from homology"/>
<keyword evidence="12" id="KW-1185">Reference proteome</keyword>
<dbReference type="InterPro" id="IPR005572">
    <property type="entry name" value="Anti-sigma_E_RseA_N"/>
</dbReference>
<dbReference type="RefSeq" id="WP_053043279.1">
    <property type="nucleotide sequence ID" value="NZ_CP059735.1"/>
</dbReference>
<feature type="compositionally biased region" description="Basic and acidic residues" evidence="8">
    <location>
        <begin position="194"/>
        <end position="206"/>
    </location>
</feature>
<comment type="similarity">
    <text evidence="2 7">Belongs to the RseA family.</text>
</comment>
<feature type="region of interest" description="Disordered" evidence="8">
    <location>
        <begin position="186"/>
        <end position="206"/>
    </location>
</feature>
<evidence type="ECO:0000256" key="7">
    <source>
        <dbReference type="PIRNR" id="PIRNR016938"/>
    </source>
</evidence>
<keyword evidence="4" id="KW-0812">Transmembrane</keyword>
<name>A0AAF0C4P0_9GAMM</name>
<dbReference type="PANTHER" id="PTHR38104">
    <property type="match status" value="1"/>
</dbReference>
<accession>A0AAF0C4P0</accession>
<evidence type="ECO:0000256" key="2">
    <source>
        <dbReference type="ARBA" id="ARBA00005837"/>
    </source>
</evidence>
<reference evidence="11 12" key="1">
    <citation type="journal article" date="2015" name="Genome Announc.">
        <title>Draft Genome Sequences of Marine Isolates of Thalassomonas viridans and Thalassomonas actiniarum.</title>
        <authorList>
            <person name="Olonade I."/>
            <person name="van Zyl L.J."/>
            <person name="Trindade M."/>
        </authorList>
    </citation>
    <scope>NUCLEOTIDE SEQUENCE [LARGE SCALE GENOMIC DNA]</scope>
    <source>
        <strain evidence="11 12">A5K-106</strain>
    </source>
</reference>
<sequence>MSETKFESVSSLVDNYQVNDTELDDIVKDKEMSDAWQRYHLIGDMIRDDVPQALELDLSDEIAAAIAQEPTVLAPKESGQVFAALKAKVVQFAKPAGQMAIAASAAGLMIFGVGQQSNTEEELIPSQVIQTAPFGGIANPVSYNTQSNSREAQKQAYVEQHRRFQALLADHQQQIKLSATGVDASAAAQQENLKQNKQDMAEEQNK</sequence>
<dbReference type="Proteomes" id="UP000032568">
    <property type="component" value="Chromosome"/>
</dbReference>
<evidence type="ECO:0000256" key="8">
    <source>
        <dbReference type="SAM" id="MobiDB-lite"/>
    </source>
</evidence>
<reference evidence="11 12" key="2">
    <citation type="journal article" date="2022" name="Mar. Drugs">
        <title>Bioassay-Guided Fractionation Leads to the Detection of Cholic Acid Generated by the Rare Thalassomonas sp.</title>
        <authorList>
            <person name="Pheiffer F."/>
            <person name="Schneider Y.K."/>
            <person name="Hansen E.H."/>
            <person name="Andersen J.H."/>
            <person name="Isaksson J."/>
            <person name="Busche T."/>
            <person name="R C."/>
            <person name="Kalinowski J."/>
            <person name="Zyl L.V."/>
            <person name="Trindade M."/>
        </authorList>
    </citation>
    <scope>NUCLEOTIDE SEQUENCE [LARGE SCALE GENOMIC DNA]</scope>
    <source>
        <strain evidence="11 12">A5K-106</strain>
    </source>
</reference>
<evidence type="ECO:0000259" key="10">
    <source>
        <dbReference type="Pfam" id="PF03873"/>
    </source>
</evidence>
<dbReference type="AlphaFoldDB" id="A0AAF0C4P0"/>
<evidence type="ECO:0000256" key="1">
    <source>
        <dbReference type="ARBA" id="ARBA00004162"/>
    </source>
</evidence>
<dbReference type="CDD" id="cd16328">
    <property type="entry name" value="RseA_N"/>
    <property type="match status" value="1"/>
</dbReference>
<evidence type="ECO:0000256" key="3">
    <source>
        <dbReference type="ARBA" id="ARBA00022475"/>
    </source>
</evidence>
<dbReference type="GO" id="GO:0005886">
    <property type="term" value="C:plasma membrane"/>
    <property type="evidence" value="ECO:0007669"/>
    <property type="project" value="UniProtKB-SubCell"/>
</dbReference>
<dbReference type="PANTHER" id="PTHR38104:SF1">
    <property type="entry name" value="ANTI-SIGMA-E FACTOR RSEA"/>
    <property type="match status" value="1"/>
</dbReference>
<dbReference type="InterPro" id="IPR036147">
    <property type="entry name" value="Anti-sigma_E_RseA_N_sf"/>
</dbReference>
<keyword evidence="5" id="KW-1133">Transmembrane helix</keyword>
<feature type="domain" description="Anti sigma-E protein RseA C-terminal" evidence="10">
    <location>
        <begin position="126"/>
        <end position="175"/>
    </location>
</feature>
<gene>
    <name evidence="11" type="ORF">SG35_005035</name>
</gene>
<dbReference type="PIRSF" id="PIRSF016938">
    <property type="entry name" value="RseA"/>
    <property type="match status" value="1"/>
</dbReference>
<comment type="subcellular location">
    <subcellularLocation>
        <location evidence="7">Cell inner membrane</location>
    </subcellularLocation>
    <subcellularLocation>
        <location evidence="1">Cell membrane</location>
        <topology evidence="1">Single-pass membrane protein</topology>
    </subcellularLocation>
</comment>
<dbReference type="EMBL" id="CP059735">
    <property type="protein sequence ID" value="WDE00030.1"/>
    <property type="molecule type" value="Genomic_DNA"/>
</dbReference>
<dbReference type="InterPro" id="IPR052383">
    <property type="entry name" value="Anti-sigma-E_RseA-like"/>
</dbReference>
<keyword evidence="6 7" id="KW-0472">Membrane</keyword>
<dbReference type="SUPFAM" id="SSF89069">
    <property type="entry name" value="N-terminal, cytoplasmic domain of anti-sigmaE factor RseA"/>
    <property type="match status" value="1"/>
</dbReference>
<comment type="function">
    <text evidence="7">An anti-sigma factor for extracytoplasmic function (ECF) sigma factor sigma-E (RpoE). ECF sigma factors are held in an inactive form by an anti-sigma factor until released by regulated intramembrane proteolysis (RIP). RIP occurs when an extracytoplasmic signal triggers a concerted proteolytic cascade to transmit information and elicit cellular responses. The membrane-spanning regulatory substrate protein is first cut periplasmically (site-1 protease, S1P, DegS), then within the membrane itself (site-2 protease, S2P, RseP), while cytoplasmic proteases finish degrading the anti-sigma factor, liberating sigma-E.</text>
</comment>
<evidence type="ECO:0000259" key="9">
    <source>
        <dbReference type="Pfam" id="PF03872"/>
    </source>
</evidence>
<evidence type="ECO:0000256" key="6">
    <source>
        <dbReference type="ARBA" id="ARBA00023136"/>
    </source>
</evidence>
<evidence type="ECO:0000256" key="4">
    <source>
        <dbReference type="ARBA" id="ARBA00022692"/>
    </source>
</evidence>
<feature type="domain" description="Anti sigma-E protein RseA N-terminal" evidence="9">
    <location>
        <begin position="7"/>
        <end position="78"/>
    </location>
</feature>
<organism evidence="11 12">
    <name type="scientific">Thalassomonas actiniarum</name>
    <dbReference type="NCBI Taxonomy" id="485447"/>
    <lineage>
        <taxon>Bacteria</taxon>
        <taxon>Pseudomonadati</taxon>
        <taxon>Pseudomonadota</taxon>
        <taxon>Gammaproteobacteria</taxon>
        <taxon>Alteromonadales</taxon>
        <taxon>Colwelliaceae</taxon>
        <taxon>Thalassomonas</taxon>
    </lineage>
</organism>
<dbReference type="KEGG" id="tact:SG35_005035"/>